<dbReference type="Proteomes" id="UP000594638">
    <property type="component" value="Unassembled WGS sequence"/>
</dbReference>
<proteinExistence type="predicted"/>
<sequence length="305" mass="34562">MPSIVKSTRAYCRAGPLLPFEELVNEVSMVDSSKQEADCEKNVSEDCTLPDPWALLHVTSRRKAPPRKRSLQMRTMSNIKIDYLTRKLAEAELYVDGKYKDSTAQSTIDISLPDENKSLRELDAIIVIKQLQEKIDVLEKEKSSRQQNLDSVVELVTSQILPAREKFEKLYEELLVTREEATVACEQLALVQSSTDESDCLMKLSKEAQEIGLEVENSRHLIGSISSVVDEIFQCFSAMPKLIVELSTEREMQTSDFLSQIRILQGEILSLSSCSLAKEKESLRKDLEKTKAKLKDIEFKLKNAV</sequence>
<evidence type="ECO:0000313" key="1">
    <source>
        <dbReference type="EMBL" id="CAA2972322.1"/>
    </source>
</evidence>
<dbReference type="OrthoDB" id="1750029at2759"/>
<dbReference type="Gramene" id="OE9A107460T1">
    <property type="protein sequence ID" value="OE9A107460C1"/>
    <property type="gene ID" value="OE9A107460"/>
</dbReference>
<dbReference type="AlphaFoldDB" id="A0A8S0R2I0"/>
<protein>
    <submittedName>
        <fullName evidence="1">Kinesin KIN-7O</fullName>
    </submittedName>
</protein>
<keyword evidence="2" id="KW-1185">Reference proteome</keyword>
<evidence type="ECO:0000313" key="2">
    <source>
        <dbReference type="Proteomes" id="UP000594638"/>
    </source>
</evidence>
<reference evidence="1 2" key="1">
    <citation type="submission" date="2019-12" db="EMBL/GenBank/DDBJ databases">
        <authorList>
            <person name="Alioto T."/>
            <person name="Alioto T."/>
            <person name="Gomez Garrido J."/>
        </authorList>
    </citation>
    <scope>NUCLEOTIDE SEQUENCE [LARGE SCALE GENOMIC DNA]</scope>
</reference>
<accession>A0A8S0R2I0</accession>
<name>A0A8S0R2I0_OLEEU</name>
<comment type="caution">
    <text evidence="1">The sequence shown here is derived from an EMBL/GenBank/DDBJ whole genome shotgun (WGS) entry which is preliminary data.</text>
</comment>
<dbReference type="EMBL" id="CACTIH010002048">
    <property type="protein sequence ID" value="CAA2972322.1"/>
    <property type="molecule type" value="Genomic_DNA"/>
</dbReference>
<organism evidence="1 2">
    <name type="scientific">Olea europaea subsp. europaea</name>
    <dbReference type="NCBI Taxonomy" id="158383"/>
    <lineage>
        <taxon>Eukaryota</taxon>
        <taxon>Viridiplantae</taxon>
        <taxon>Streptophyta</taxon>
        <taxon>Embryophyta</taxon>
        <taxon>Tracheophyta</taxon>
        <taxon>Spermatophyta</taxon>
        <taxon>Magnoliopsida</taxon>
        <taxon>eudicotyledons</taxon>
        <taxon>Gunneridae</taxon>
        <taxon>Pentapetalae</taxon>
        <taxon>asterids</taxon>
        <taxon>lamiids</taxon>
        <taxon>Lamiales</taxon>
        <taxon>Oleaceae</taxon>
        <taxon>Oleeae</taxon>
        <taxon>Olea</taxon>
    </lineage>
</organism>
<gene>
    <name evidence="1" type="ORF">OLEA9_A107460</name>
</gene>